<sequence>MYLYPRVAFILVLIVPPSFCRSTSSDFSLSDQERESILTRLNELVSQSTQALEVCLPSASYNRLKAFKEAAKRSSEEIDKYKYLIPNSKGSQTQEAVRLGELKQQKAGGNPEARGFTQVKSSEPASPEFIRNALYATQPVSGTPQATVSVDALENPNDVVKNATEVATFSDDGSRDFFEACGSHMFYTLVQEELYRMKREMHSLNRLHSLKNNANVLSTEIRRLMTYKPESSLQVHSKQAQRVTFVMEKSVEDAYKRCEDAACRDGSEGDSQMNGRNVSLPPNRMELGRAGWLYLHSMAADFPDEPSSLESLRVKAWCYSFAELYPCHICKDGLVEIYRRMPPVTDSRRNLLLWTHKVHNQVNADLSHPHYDVVYEELLRKYAPI</sequence>
<evidence type="ECO:0000256" key="4">
    <source>
        <dbReference type="ARBA" id="ARBA00023002"/>
    </source>
</evidence>
<dbReference type="OrthoDB" id="17199at2759"/>
<dbReference type="GO" id="GO:0005739">
    <property type="term" value="C:mitochondrion"/>
    <property type="evidence" value="ECO:0007669"/>
    <property type="project" value="TreeGrafter"/>
</dbReference>
<accession>A0A2H6KD06</accession>
<proteinExistence type="predicted"/>
<dbReference type="EC" id="1.8.3.2" evidence="6"/>
<dbReference type="Proteomes" id="UP000236319">
    <property type="component" value="Unassembled WGS sequence"/>
</dbReference>
<evidence type="ECO:0000313" key="9">
    <source>
        <dbReference type="EMBL" id="GBE60875.1"/>
    </source>
</evidence>
<dbReference type="Pfam" id="PF04777">
    <property type="entry name" value="Evr1_Alr"/>
    <property type="match status" value="1"/>
</dbReference>
<dbReference type="Gene3D" id="1.20.120.310">
    <property type="entry name" value="ERV/ALR sulfhydryl oxidase domain"/>
    <property type="match status" value="1"/>
</dbReference>
<dbReference type="PANTHER" id="PTHR12645:SF0">
    <property type="entry name" value="FAD-LINKED SULFHYDRYL OXIDASE ALR"/>
    <property type="match status" value="1"/>
</dbReference>
<dbReference type="EMBL" id="BDSA01000002">
    <property type="protein sequence ID" value="GBE60875.1"/>
    <property type="molecule type" value="Genomic_DNA"/>
</dbReference>
<dbReference type="PANTHER" id="PTHR12645">
    <property type="entry name" value="ALR/ERV"/>
    <property type="match status" value="1"/>
</dbReference>
<name>A0A2H6KD06_9APIC</name>
<dbReference type="InterPro" id="IPR017905">
    <property type="entry name" value="ERV/ALR_sulphydryl_oxidase"/>
</dbReference>
<evidence type="ECO:0000256" key="6">
    <source>
        <dbReference type="RuleBase" id="RU371123"/>
    </source>
</evidence>
<dbReference type="RefSeq" id="XP_028867118.1">
    <property type="nucleotide sequence ID" value="XM_029011285.1"/>
</dbReference>
<dbReference type="VEuPathDB" id="PiroplasmaDB:BOVATA_023680"/>
<dbReference type="PROSITE" id="PS51324">
    <property type="entry name" value="ERV_ALR"/>
    <property type="match status" value="1"/>
</dbReference>
<keyword evidence="7" id="KW-0732">Signal</keyword>
<comment type="cofactor">
    <cofactor evidence="1 6">
        <name>FAD</name>
        <dbReference type="ChEBI" id="CHEBI:57692"/>
    </cofactor>
</comment>
<feature type="signal peptide" evidence="7">
    <location>
        <begin position="1"/>
        <end position="20"/>
    </location>
</feature>
<dbReference type="GeneID" id="39874645"/>
<dbReference type="SUPFAM" id="SSF69000">
    <property type="entry name" value="FAD-dependent thiol oxidase"/>
    <property type="match status" value="1"/>
</dbReference>
<evidence type="ECO:0000259" key="8">
    <source>
        <dbReference type="PROSITE" id="PS51324"/>
    </source>
</evidence>
<dbReference type="InterPro" id="IPR039799">
    <property type="entry name" value="ALR/ERV"/>
</dbReference>
<evidence type="ECO:0000256" key="1">
    <source>
        <dbReference type="ARBA" id="ARBA00001974"/>
    </source>
</evidence>
<protein>
    <recommendedName>
        <fullName evidence="6">Sulfhydryl oxidase</fullName>
        <ecNumber evidence="6">1.8.3.2</ecNumber>
    </recommendedName>
</protein>
<gene>
    <name evidence="9" type="ORF">BOVATA_023680</name>
</gene>
<evidence type="ECO:0000256" key="5">
    <source>
        <dbReference type="ARBA" id="ARBA00023157"/>
    </source>
</evidence>
<evidence type="ECO:0000256" key="2">
    <source>
        <dbReference type="ARBA" id="ARBA00022630"/>
    </source>
</evidence>
<keyword evidence="4 6" id="KW-0560">Oxidoreductase</keyword>
<dbReference type="InterPro" id="IPR036774">
    <property type="entry name" value="ERV/ALR_sulphydryl_oxid_sf"/>
</dbReference>
<keyword evidence="2 6" id="KW-0285">Flavoprotein</keyword>
<keyword evidence="10" id="KW-1185">Reference proteome</keyword>
<keyword evidence="5" id="KW-1015">Disulfide bond</keyword>
<evidence type="ECO:0000256" key="3">
    <source>
        <dbReference type="ARBA" id="ARBA00022827"/>
    </source>
</evidence>
<dbReference type="AlphaFoldDB" id="A0A2H6KD06"/>
<dbReference type="GO" id="GO:0016971">
    <property type="term" value="F:flavin-dependent sulfhydryl oxidase activity"/>
    <property type="evidence" value="ECO:0007669"/>
    <property type="project" value="InterPro"/>
</dbReference>
<feature type="chain" id="PRO_5014191477" description="Sulfhydryl oxidase" evidence="7">
    <location>
        <begin position="21"/>
        <end position="385"/>
    </location>
</feature>
<evidence type="ECO:0000256" key="7">
    <source>
        <dbReference type="SAM" id="SignalP"/>
    </source>
</evidence>
<evidence type="ECO:0000313" key="10">
    <source>
        <dbReference type="Proteomes" id="UP000236319"/>
    </source>
</evidence>
<organism evidence="9 10">
    <name type="scientific">Babesia ovata</name>
    <dbReference type="NCBI Taxonomy" id="189622"/>
    <lineage>
        <taxon>Eukaryota</taxon>
        <taxon>Sar</taxon>
        <taxon>Alveolata</taxon>
        <taxon>Apicomplexa</taxon>
        <taxon>Aconoidasida</taxon>
        <taxon>Piroplasmida</taxon>
        <taxon>Babesiidae</taxon>
        <taxon>Babesia</taxon>
    </lineage>
</organism>
<comment type="caution">
    <text evidence="9">The sequence shown here is derived from an EMBL/GenBank/DDBJ whole genome shotgun (WGS) entry which is preliminary data.</text>
</comment>
<comment type="catalytic activity">
    <reaction evidence="6">
        <text>2 R'C(R)SH + O2 = R'C(R)S-S(R)CR' + H2O2</text>
        <dbReference type="Rhea" id="RHEA:17357"/>
        <dbReference type="ChEBI" id="CHEBI:15379"/>
        <dbReference type="ChEBI" id="CHEBI:16240"/>
        <dbReference type="ChEBI" id="CHEBI:16520"/>
        <dbReference type="ChEBI" id="CHEBI:17412"/>
        <dbReference type="EC" id="1.8.3.2"/>
    </reaction>
</comment>
<reference evidence="9 10" key="1">
    <citation type="journal article" date="2017" name="BMC Genomics">
        <title>Whole-genome assembly of Babesia ovata and comparative genomics between closely related pathogens.</title>
        <authorList>
            <person name="Yamagishi J."/>
            <person name="Asada M."/>
            <person name="Hakimi H."/>
            <person name="Tanaka T.Q."/>
            <person name="Sugimoto C."/>
            <person name="Kawazu S."/>
        </authorList>
    </citation>
    <scope>NUCLEOTIDE SEQUENCE [LARGE SCALE GENOMIC DNA]</scope>
    <source>
        <strain evidence="9 10">Miyake</strain>
    </source>
</reference>
<feature type="domain" description="ERV/ALR sulfhydryl oxidase" evidence="8">
    <location>
        <begin position="280"/>
        <end position="382"/>
    </location>
</feature>
<dbReference type="GO" id="GO:0050660">
    <property type="term" value="F:flavin adenine dinucleotide binding"/>
    <property type="evidence" value="ECO:0007669"/>
    <property type="project" value="TreeGrafter"/>
</dbReference>
<keyword evidence="3 6" id="KW-0274">FAD</keyword>